<evidence type="ECO:0000313" key="1">
    <source>
        <dbReference type="EMBL" id="MFC6237617.1"/>
    </source>
</evidence>
<proteinExistence type="predicted"/>
<dbReference type="EMBL" id="JBHSTI010000008">
    <property type="protein sequence ID" value="MFC6237617.1"/>
    <property type="molecule type" value="Genomic_DNA"/>
</dbReference>
<accession>A0ABW1SYW5</accession>
<dbReference type="Proteomes" id="UP001596138">
    <property type="component" value="Unassembled WGS sequence"/>
</dbReference>
<reference evidence="2" key="1">
    <citation type="journal article" date="2019" name="Int. J. Syst. Evol. Microbiol.">
        <title>The Global Catalogue of Microorganisms (GCM) 10K type strain sequencing project: providing services to taxonomists for standard genome sequencing and annotation.</title>
        <authorList>
            <consortium name="The Broad Institute Genomics Platform"/>
            <consortium name="The Broad Institute Genome Sequencing Center for Infectious Disease"/>
            <person name="Wu L."/>
            <person name="Ma J."/>
        </authorList>
    </citation>
    <scope>NUCLEOTIDE SEQUENCE [LARGE SCALE GENOMIC DNA]</scope>
    <source>
        <strain evidence="2">CGMCC 4.7317</strain>
    </source>
</reference>
<gene>
    <name evidence="1" type="ORF">ACFQGU_06985</name>
</gene>
<organism evidence="1 2">
    <name type="scientific">Longivirga aurantiaca</name>
    <dbReference type="NCBI Taxonomy" id="1837743"/>
    <lineage>
        <taxon>Bacteria</taxon>
        <taxon>Bacillati</taxon>
        <taxon>Actinomycetota</taxon>
        <taxon>Actinomycetes</taxon>
        <taxon>Sporichthyales</taxon>
        <taxon>Sporichthyaceae</taxon>
        <taxon>Longivirga</taxon>
    </lineage>
</organism>
<dbReference type="InterPro" id="IPR011989">
    <property type="entry name" value="ARM-like"/>
</dbReference>
<keyword evidence="2" id="KW-1185">Reference proteome</keyword>
<dbReference type="RefSeq" id="WP_386765076.1">
    <property type="nucleotide sequence ID" value="NZ_JBHSTI010000008.1"/>
</dbReference>
<sequence length="120" mass="13362">MIEGCRALVRGEDGDAALVLVLGGPPARTFLDGQPHVDDYWLRVWGLRGLLWVWSPVAIPELRVALTDPAWRVREMALKVAARNRVEDVVEVAAPLQSDPVARVRQQSHRYLMQVVADGT</sequence>
<dbReference type="SUPFAM" id="SSF48371">
    <property type="entry name" value="ARM repeat"/>
    <property type="match status" value="1"/>
</dbReference>
<protein>
    <submittedName>
        <fullName evidence="1">HEAT repeat domain-containing protein</fullName>
    </submittedName>
</protein>
<comment type="caution">
    <text evidence="1">The sequence shown here is derived from an EMBL/GenBank/DDBJ whole genome shotgun (WGS) entry which is preliminary data.</text>
</comment>
<name>A0ABW1SYW5_9ACTN</name>
<evidence type="ECO:0000313" key="2">
    <source>
        <dbReference type="Proteomes" id="UP001596138"/>
    </source>
</evidence>
<dbReference type="InterPro" id="IPR016024">
    <property type="entry name" value="ARM-type_fold"/>
</dbReference>
<dbReference type="Gene3D" id="1.25.10.10">
    <property type="entry name" value="Leucine-rich Repeat Variant"/>
    <property type="match status" value="1"/>
</dbReference>